<dbReference type="EMBL" id="CDMY01000666">
    <property type="protein sequence ID" value="CEM29214.1"/>
    <property type="molecule type" value="Genomic_DNA"/>
</dbReference>
<evidence type="ECO:0000256" key="2">
    <source>
        <dbReference type="ARBA" id="ARBA00005009"/>
    </source>
</evidence>
<dbReference type="GO" id="GO:0046656">
    <property type="term" value="P:folic acid biosynthetic process"/>
    <property type="evidence" value="ECO:0007669"/>
    <property type="project" value="UniProtKB-KW"/>
</dbReference>
<feature type="region of interest" description="Disordered" evidence="10">
    <location>
        <begin position="1"/>
        <end position="33"/>
    </location>
</feature>
<dbReference type="EC" id="2.6.1.85" evidence="4"/>
<dbReference type="PANTHER" id="PTHR11236">
    <property type="entry name" value="AMINOBENZOATE/ANTHRANILATE SYNTHASE"/>
    <property type="match status" value="1"/>
</dbReference>
<dbReference type="CDD" id="cd01743">
    <property type="entry name" value="GATase1_Anthranilate_Synthase"/>
    <property type="match status" value="1"/>
</dbReference>
<dbReference type="Pfam" id="PF00117">
    <property type="entry name" value="GATase"/>
    <property type="match status" value="1"/>
</dbReference>
<evidence type="ECO:0000256" key="9">
    <source>
        <dbReference type="ARBA" id="ARBA00031904"/>
    </source>
</evidence>
<dbReference type="GO" id="GO:0000162">
    <property type="term" value="P:L-tryptophan biosynthetic process"/>
    <property type="evidence" value="ECO:0007669"/>
    <property type="project" value="TreeGrafter"/>
</dbReference>
<protein>
    <recommendedName>
        <fullName evidence="4">aminodeoxychorismate synthase</fullName>
        <ecNumber evidence="4">2.6.1.85</ecNumber>
    </recommendedName>
    <alternativeName>
        <fullName evidence="8">Para-aminobenzoate synthase</fullName>
    </alternativeName>
    <alternativeName>
        <fullName evidence="9">p-aminobenzoic acid synthase</fullName>
    </alternativeName>
</protein>
<dbReference type="UniPathway" id="UPA00077">
    <property type="reaction ID" value="UER00149"/>
</dbReference>
<dbReference type="GO" id="GO:0046654">
    <property type="term" value="P:tetrahydrofolate biosynthetic process"/>
    <property type="evidence" value="ECO:0007669"/>
    <property type="project" value="UniProtKB-UniPathway"/>
</dbReference>
<feature type="region of interest" description="Disordered" evidence="10">
    <location>
        <begin position="452"/>
        <end position="484"/>
    </location>
</feature>
<dbReference type="Proteomes" id="UP000041254">
    <property type="component" value="Unassembled WGS sequence"/>
</dbReference>
<dbReference type="SUPFAM" id="SSF56322">
    <property type="entry name" value="ADC synthase"/>
    <property type="match status" value="2"/>
</dbReference>
<dbReference type="InterPro" id="IPR015890">
    <property type="entry name" value="Chorismate_C"/>
</dbReference>
<dbReference type="PhylomeDB" id="A0A0G4GHK3"/>
<evidence type="ECO:0000256" key="6">
    <source>
        <dbReference type="ARBA" id="ARBA00022909"/>
    </source>
</evidence>
<evidence type="ECO:0000256" key="5">
    <source>
        <dbReference type="ARBA" id="ARBA00022679"/>
    </source>
</evidence>
<dbReference type="AlphaFoldDB" id="A0A0G4GHK3"/>
<dbReference type="InterPro" id="IPR006221">
    <property type="entry name" value="TrpG/PapA_dom"/>
</dbReference>
<evidence type="ECO:0000256" key="1">
    <source>
        <dbReference type="ARBA" id="ARBA00001000"/>
    </source>
</evidence>
<dbReference type="InterPro" id="IPR005801">
    <property type="entry name" value="ADC_synthase"/>
</dbReference>
<dbReference type="GO" id="GO:0046820">
    <property type="term" value="F:4-amino-4-deoxychorismate synthase activity"/>
    <property type="evidence" value="ECO:0007669"/>
    <property type="project" value="UniProtKB-EC"/>
</dbReference>
<dbReference type="Pfam" id="PF00425">
    <property type="entry name" value="Chorismate_bind"/>
    <property type="match status" value="1"/>
</dbReference>
<dbReference type="InterPro" id="IPR019999">
    <property type="entry name" value="Anth_synth_I-like"/>
</dbReference>
<evidence type="ECO:0000256" key="3">
    <source>
        <dbReference type="ARBA" id="ARBA00005970"/>
    </source>
</evidence>
<comment type="catalytic activity">
    <reaction evidence="1">
        <text>chorismate + L-glutamine = 4-amino-4-deoxychorismate + L-glutamate</text>
        <dbReference type="Rhea" id="RHEA:11672"/>
        <dbReference type="ChEBI" id="CHEBI:29748"/>
        <dbReference type="ChEBI" id="CHEBI:29985"/>
        <dbReference type="ChEBI" id="CHEBI:58359"/>
        <dbReference type="ChEBI" id="CHEBI:58406"/>
        <dbReference type="EC" id="2.6.1.85"/>
    </reaction>
</comment>
<proteinExistence type="inferred from homology"/>
<feature type="domain" description="Anthranilate synthase component I N-terminal" evidence="13">
    <location>
        <begin position="306"/>
        <end position="429"/>
    </location>
</feature>
<dbReference type="Gene3D" id="3.40.50.880">
    <property type="match status" value="1"/>
</dbReference>
<dbReference type="VEuPathDB" id="CryptoDB:Vbra_10032"/>
<comment type="pathway">
    <text evidence="2">Cofactor biosynthesis; tetrahydrofolate biosynthesis; 4-aminobenzoate from chorismate: step 1/2.</text>
</comment>
<dbReference type="InterPro" id="IPR029062">
    <property type="entry name" value="Class_I_gatase-like"/>
</dbReference>
<accession>A0A0G4GHK3</accession>
<evidence type="ECO:0000256" key="10">
    <source>
        <dbReference type="SAM" id="MobiDB-lite"/>
    </source>
</evidence>
<dbReference type="GO" id="GO:0008153">
    <property type="term" value="P:4-aminobenzoate biosynthetic process"/>
    <property type="evidence" value="ECO:0007669"/>
    <property type="project" value="TreeGrafter"/>
</dbReference>
<dbReference type="NCBIfam" id="TIGR00566">
    <property type="entry name" value="trpG_papA"/>
    <property type="match status" value="1"/>
</dbReference>
<dbReference type="SUPFAM" id="SSF52317">
    <property type="entry name" value="Class I glutamine amidotransferase-like"/>
    <property type="match status" value="1"/>
</dbReference>
<keyword evidence="15" id="KW-1185">Reference proteome</keyword>
<keyword evidence="5" id="KW-0808">Transferase</keyword>
<evidence type="ECO:0000259" key="11">
    <source>
        <dbReference type="Pfam" id="PF00117"/>
    </source>
</evidence>
<dbReference type="OrthoDB" id="524799at2759"/>
<dbReference type="STRING" id="1169540.A0A0G4GHK3"/>
<gene>
    <name evidence="14" type="ORF">Vbra_10032</name>
</gene>
<reference evidence="14 15" key="1">
    <citation type="submission" date="2014-11" db="EMBL/GenBank/DDBJ databases">
        <authorList>
            <person name="Zhu J."/>
            <person name="Qi W."/>
            <person name="Song R."/>
        </authorList>
    </citation>
    <scope>NUCLEOTIDE SEQUENCE [LARGE SCALE GENOMIC DNA]</scope>
</reference>
<dbReference type="InParanoid" id="A0A0G4GHK3"/>
<comment type="similarity">
    <text evidence="3">In the C-terminal section; belongs to the anthranilate synthase component I family.</text>
</comment>
<evidence type="ECO:0000256" key="4">
    <source>
        <dbReference type="ARBA" id="ARBA00013139"/>
    </source>
</evidence>
<keyword evidence="7" id="KW-0315">Glutamine amidotransferase</keyword>
<dbReference type="PANTHER" id="PTHR11236:SF18">
    <property type="entry name" value="AMINODEOXYCHORISMATE SYNTHASE"/>
    <property type="match status" value="1"/>
</dbReference>
<dbReference type="PRINTS" id="PR00097">
    <property type="entry name" value="ANTSNTHASEII"/>
</dbReference>
<evidence type="ECO:0000259" key="13">
    <source>
        <dbReference type="Pfam" id="PF04715"/>
    </source>
</evidence>
<evidence type="ECO:0000256" key="8">
    <source>
        <dbReference type="ARBA" id="ARBA00031329"/>
    </source>
</evidence>
<dbReference type="PRINTS" id="PR00096">
    <property type="entry name" value="GATASE"/>
</dbReference>
<sequence>MAKDHVNDLPPSSPPLVSCDAHGQRDHHQQQQSRPGVLTLLIDNYDSYTYNLYQILAVLNGIPPIVVYNDAFNADWQELRRRYPFVHNIVISPGPGRPESADDFGLCRGALEEGIVPTLGVCLGHQGIAHVYGGKVVCAPEVMHGRLSNVRFDTTSCGGGGLFDGIPSPSPVVRYHSLCVDPHSLPSCLRPTCWLDGPDDGSSVIMGLEHTSKPLYGIQFHPESVGTSCGVQLLRNFRDLTVRFHLASQLRGTSAIPHTPAPAPAPLPLAPSVPLSPSAHHQPPVSLRVNVTSIDTQCDEQTLFRRAFSRAAESFWLDSSMRGGQNGRFSYMGVPDGPLAERVEYWGDGRGSIRWGGGDDAGGEGVSAMELRSGLLTFLRRRMANVTVDGDLCELPFDYCGGYVGWFAYEMRHETGRHLRQLVQKKEMPQHQQAATASAAVVVATPAPPAELVRETSGNPQGGESECSSSCDEDDHRPLSASDTPTSTPLAVWMFVDRLVVLDHLLGRVYLVTLVPLATVDDTAEVPPMDALRPNGGVPDARVAAMQQQWVDSMWEMVLLCPTEEAEPPHAAIQATRSASVGVEVELTPDRPRAVYERNIRECLGWIHEGETYEVCLTNQLIAEGVRVERPLDLYCMLRRRNPAPYSAYIRYEPKSPSSRCQGLSICCSSPERFLRVTPSGLIESKPIKGTAARDLHDPANDRRIADGLRGSEKDRAENLMIVDLVRNDLGRVCVEGSVEVPHLLAVESYATVHQLVSTIRGQLKASEYCPLDAVVAAFPGGSMTGAPKHRTIQLIHKLEEGRPRGVYSGSIGYLSVNGAIDLNIVIRTAVVTHSQVRVGAGGAIVALSEVGNEYEEMLLKARALRETLSQCMSMPVGGGAGANASKRPASE</sequence>
<dbReference type="Pfam" id="PF04715">
    <property type="entry name" value="Anth_synt_I_N"/>
    <property type="match status" value="1"/>
</dbReference>
<evidence type="ECO:0000313" key="15">
    <source>
        <dbReference type="Proteomes" id="UP000041254"/>
    </source>
</evidence>
<evidence type="ECO:0000256" key="7">
    <source>
        <dbReference type="ARBA" id="ARBA00022962"/>
    </source>
</evidence>
<dbReference type="OMA" id="DWSVNIR"/>
<name>A0A0G4GHK3_VITBC</name>
<organism evidence="14 15">
    <name type="scientific">Vitrella brassicaformis (strain CCMP3155)</name>
    <dbReference type="NCBI Taxonomy" id="1169540"/>
    <lineage>
        <taxon>Eukaryota</taxon>
        <taxon>Sar</taxon>
        <taxon>Alveolata</taxon>
        <taxon>Colpodellida</taxon>
        <taxon>Vitrellaceae</taxon>
        <taxon>Vitrella</taxon>
    </lineage>
</organism>
<dbReference type="Gene3D" id="3.60.120.10">
    <property type="entry name" value="Anthranilate synthase"/>
    <property type="match status" value="1"/>
</dbReference>
<evidence type="ECO:0000259" key="12">
    <source>
        <dbReference type="Pfam" id="PF00425"/>
    </source>
</evidence>
<dbReference type="PROSITE" id="PS51273">
    <property type="entry name" value="GATASE_TYPE_1"/>
    <property type="match status" value="1"/>
</dbReference>
<dbReference type="GO" id="GO:0005737">
    <property type="term" value="C:cytoplasm"/>
    <property type="evidence" value="ECO:0007669"/>
    <property type="project" value="TreeGrafter"/>
</dbReference>
<evidence type="ECO:0000313" key="14">
    <source>
        <dbReference type="EMBL" id="CEM29214.1"/>
    </source>
</evidence>
<dbReference type="InterPro" id="IPR017926">
    <property type="entry name" value="GATASE"/>
</dbReference>
<keyword evidence="6" id="KW-0289">Folate biosynthesis</keyword>
<dbReference type="FunCoup" id="A0A0G4GHK3">
    <property type="interactions" value="66"/>
</dbReference>
<dbReference type="InterPro" id="IPR006805">
    <property type="entry name" value="Anth_synth_I_N"/>
</dbReference>
<feature type="domain" description="Chorismate-utilising enzyme C-terminal" evidence="12">
    <location>
        <begin position="594"/>
        <end position="861"/>
    </location>
</feature>
<feature type="domain" description="Glutamine amidotransferase" evidence="11">
    <location>
        <begin position="40"/>
        <end position="237"/>
    </location>
</feature>